<dbReference type="AlphaFoldDB" id="A0A9D1A1W7"/>
<proteinExistence type="predicted"/>
<organism evidence="1 2">
    <name type="scientific">Candidatus Aveggerthella stercoripullorum</name>
    <dbReference type="NCBI Taxonomy" id="2840688"/>
    <lineage>
        <taxon>Bacteria</taxon>
        <taxon>Bacillati</taxon>
        <taxon>Actinomycetota</taxon>
        <taxon>Coriobacteriia</taxon>
        <taxon>Eggerthellales</taxon>
        <taxon>Eggerthellaceae</taxon>
        <taxon>Eggerthellaceae incertae sedis</taxon>
        <taxon>Candidatus Aveggerthella</taxon>
    </lineage>
</organism>
<dbReference type="GO" id="GO:0006355">
    <property type="term" value="P:regulation of DNA-templated transcription"/>
    <property type="evidence" value="ECO:0007669"/>
    <property type="project" value="InterPro"/>
</dbReference>
<dbReference type="EMBL" id="DVGB01000103">
    <property type="protein sequence ID" value="HIR02275.1"/>
    <property type="molecule type" value="Genomic_DNA"/>
</dbReference>
<sequence>MEATAERPKSEMAQMNTRIDRRLKERGDAALARAGFTPSQAVRALWEFAAEHEYEPEAIEQALSPNQSQNVKRDETIAVKLQDLEDIQKACSELLKNIKQQTGMTSLPLETLPYKELRGLAYERRIKEWEHACQS</sequence>
<comment type="caution">
    <text evidence="1">The sequence shown here is derived from an EMBL/GenBank/DDBJ whole genome shotgun (WGS) entry which is preliminary data.</text>
</comment>
<reference evidence="1" key="2">
    <citation type="journal article" date="2021" name="PeerJ">
        <title>Extensive microbial diversity within the chicken gut microbiome revealed by metagenomics and culture.</title>
        <authorList>
            <person name="Gilroy R."/>
            <person name="Ravi A."/>
            <person name="Getino M."/>
            <person name="Pursley I."/>
            <person name="Horton D.L."/>
            <person name="Alikhan N.F."/>
            <person name="Baker D."/>
            <person name="Gharbi K."/>
            <person name="Hall N."/>
            <person name="Watson M."/>
            <person name="Adriaenssens E.M."/>
            <person name="Foster-Nyarko E."/>
            <person name="Jarju S."/>
            <person name="Secka A."/>
            <person name="Antonio M."/>
            <person name="Oren A."/>
            <person name="Chaudhuri R.R."/>
            <person name="La Ragione R."/>
            <person name="Hildebrand F."/>
            <person name="Pallen M.J."/>
        </authorList>
    </citation>
    <scope>NUCLEOTIDE SEQUENCE</scope>
    <source>
        <strain evidence="1">ChiGjej1B1-2707</strain>
    </source>
</reference>
<protein>
    <submittedName>
        <fullName evidence="1">Type II toxin-antitoxin system RelB/DinJ family antitoxin</fullName>
    </submittedName>
</protein>
<dbReference type="Pfam" id="PF04221">
    <property type="entry name" value="RelB"/>
    <property type="match status" value="1"/>
</dbReference>
<dbReference type="InterPro" id="IPR013321">
    <property type="entry name" value="Arc_rbn_hlx_hlx"/>
</dbReference>
<dbReference type="InterPro" id="IPR007337">
    <property type="entry name" value="RelB/DinJ"/>
</dbReference>
<accession>A0A9D1A1W7</accession>
<dbReference type="Gene3D" id="1.10.1220.10">
    <property type="entry name" value="Met repressor-like"/>
    <property type="match status" value="1"/>
</dbReference>
<gene>
    <name evidence="1" type="ORF">IAA69_08465</name>
</gene>
<dbReference type="Proteomes" id="UP000824261">
    <property type="component" value="Unassembled WGS sequence"/>
</dbReference>
<name>A0A9D1A1W7_9ACTN</name>
<evidence type="ECO:0000313" key="2">
    <source>
        <dbReference type="Proteomes" id="UP000824261"/>
    </source>
</evidence>
<reference evidence="1" key="1">
    <citation type="submission" date="2020-10" db="EMBL/GenBank/DDBJ databases">
        <authorList>
            <person name="Gilroy R."/>
        </authorList>
    </citation>
    <scope>NUCLEOTIDE SEQUENCE</scope>
    <source>
        <strain evidence="1">ChiGjej1B1-2707</strain>
    </source>
</reference>
<evidence type="ECO:0000313" key="1">
    <source>
        <dbReference type="EMBL" id="HIR02275.1"/>
    </source>
</evidence>